<dbReference type="InterPro" id="IPR024088">
    <property type="entry name" value="Tyr-tRNA-ligase_bac-type"/>
</dbReference>
<dbReference type="InterPro" id="IPR014729">
    <property type="entry name" value="Rossmann-like_a/b/a_fold"/>
</dbReference>
<protein>
    <recommendedName>
        <fullName evidence="10">Tyrosine--tRNA ligase</fullName>
        <ecNumber evidence="10">6.1.1.1</ecNumber>
    </recommendedName>
    <alternativeName>
        <fullName evidence="10">Tyrosyl-tRNA synthetase</fullName>
        <shortName evidence="10">TyrRS</shortName>
    </alternativeName>
</protein>
<dbReference type="SUPFAM" id="SSF55174">
    <property type="entry name" value="Alpha-L RNA-binding motif"/>
    <property type="match status" value="1"/>
</dbReference>
<evidence type="ECO:0000256" key="2">
    <source>
        <dbReference type="ARBA" id="ARBA00022490"/>
    </source>
</evidence>
<dbReference type="AlphaFoldDB" id="A0A098B5A0"/>
<dbReference type="NCBIfam" id="TIGR00234">
    <property type="entry name" value="tyrS"/>
    <property type="match status" value="1"/>
</dbReference>
<comment type="catalytic activity">
    <reaction evidence="9 10">
        <text>tRNA(Tyr) + L-tyrosine + ATP = L-tyrosyl-tRNA(Tyr) + AMP + diphosphate + H(+)</text>
        <dbReference type="Rhea" id="RHEA:10220"/>
        <dbReference type="Rhea" id="RHEA-COMP:9706"/>
        <dbReference type="Rhea" id="RHEA-COMP:9707"/>
        <dbReference type="ChEBI" id="CHEBI:15378"/>
        <dbReference type="ChEBI" id="CHEBI:30616"/>
        <dbReference type="ChEBI" id="CHEBI:33019"/>
        <dbReference type="ChEBI" id="CHEBI:58315"/>
        <dbReference type="ChEBI" id="CHEBI:78442"/>
        <dbReference type="ChEBI" id="CHEBI:78536"/>
        <dbReference type="ChEBI" id="CHEBI:456215"/>
        <dbReference type="EC" id="6.1.1.1"/>
    </reaction>
</comment>
<comment type="function">
    <text evidence="10">Catalyzes the attachment of tyrosine to tRNA(Tyr) in a two-step reaction: tyrosine is first activated by ATP to form Tyr-AMP and then transferred to the acceptor end of tRNA(Tyr).</text>
</comment>
<dbReference type="Pfam" id="PF00579">
    <property type="entry name" value="tRNA-synt_1b"/>
    <property type="match status" value="1"/>
</dbReference>
<dbReference type="PROSITE" id="PS50889">
    <property type="entry name" value="S4"/>
    <property type="match status" value="1"/>
</dbReference>
<keyword evidence="8 10" id="KW-0030">Aminoacyl-tRNA synthetase</keyword>
<keyword evidence="3 10" id="KW-0436">Ligase</keyword>
<dbReference type="EMBL" id="LK996017">
    <property type="protein sequence ID" value="CDX04014.1"/>
    <property type="molecule type" value="Genomic_DNA"/>
</dbReference>
<organism evidence="13">
    <name type="scientific">Desulfitobacterium hafniense</name>
    <name type="common">Desulfitobacterium frappieri</name>
    <dbReference type="NCBI Taxonomy" id="49338"/>
    <lineage>
        <taxon>Bacteria</taxon>
        <taxon>Bacillati</taxon>
        <taxon>Bacillota</taxon>
        <taxon>Clostridia</taxon>
        <taxon>Eubacteriales</taxon>
        <taxon>Desulfitobacteriaceae</taxon>
        <taxon>Desulfitobacterium</taxon>
    </lineage>
</organism>
<evidence type="ECO:0000256" key="1">
    <source>
        <dbReference type="ARBA" id="ARBA00011738"/>
    </source>
</evidence>
<evidence type="ECO:0000256" key="5">
    <source>
        <dbReference type="ARBA" id="ARBA00022840"/>
    </source>
</evidence>
<keyword evidence="6 11" id="KW-0694">RNA-binding</keyword>
<dbReference type="GO" id="GO:0004831">
    <property type="term" value="F:tyrosine-tRNA ligase activity"/>
    <property type="evidence" value="ECO:0007669"/>
    <property type="project" value="UniProtKB-UniRule"/>
</dbReference>
<dbReference type="FunFam" id="3.40.50.620:FF:000061">
    <property type="entry name" value="Tyrosine--tRNA ligase"/>
    <property type="match status" value="1"/>
</dbReference>
<sequence>MQTIAEQFQIITKGVSMLVNAEELKNKLAESHKNRRPLVIKLGLDPSAPDIHLGHAVVLRKIKQLQDLGHEAVIVIGDFTGKIGDPSGKAKGRTALSDEQVKENARTYFEQIFKVLDKEKTTVRYNSEWLSKLNFEDVLKLAATTTVARMLERDDFQKRFGSNIPIGIHEFFYPLMQAYDSVTLKADIELGGTDQTFNILMGRTLQKAMGQPQQIAMFMPLLEGLDGVEKMSKSLGNYIGVYEPAPVMFKKVMEVSDPLILKYFELATDEHPDRIEAFRLELAQGKNPRDVKYALAEIITRLYHTEQDVMTAKAYYEAAFSKKTIPAQIPVLPVKARSRLMELVPLLVQSGFTASNGEFRRLVQQGGVQLNQQKISDLDRVLADGDVLKIGKKCFVKVVDEGPGNPASHK</sequence>
<dbReference type="CDD" id="cd00805">
    <property type="entry name" value="TyrRS_core"/>
    <property type="match status" value="1"/>
</dbReference>
<proteinExistence type="inferred from homology"/>
<dbReference type="CDD" id="cd00165">
    <property type="entry name" value="S4"/>
    <property type="match status" value="1"/>
</dbReference>
<evidence type="ECO:0000256" key="4">
    <source>
        <dbReference type="ARBA" id="ARBA00022741"/>
    </source>
</evidence>
<dbReference type="GO" id="GO:0003723">
    <property type="term" value="F:RNA binding"/>
    <property type="evidence" value="ECO:0007669"/>
    <property type="project" value="UniProtKB-KW"/>
</dbReference>
<dbReference type="PANTHER" id="PTHR11766">
    <property type="entry name" value="TYROSYL-TRNA SYNTHETASE"/>
    <property type="match status" value="1"/>
</dbReference>
<gene>
    <name evidence="10" type="primary">tyrS</name>
    <name evidence="13" type="ORF">DPCES_4128</name>
</gene>
<dbReference type="InterPro" id="IPR024108">
    <property type="entry name" value="Tyr-tRNA-ligase_bac_2"/>
</dbReference>
<dbReference type="InterPro" id="IPR001412">
    <property type="entry name" value="aa-tRNA-synth_I_CS"/>
</dbReference>
<comment type="similarity">
    <text evidence="10">Belongs to the class-I aminoacyl-tRNA synthetase family. TyrS type 2 subfamily.</text>
</comment>
<dbReference type="EC" id="6.1.1.1" evidence="10"/>
<evidence type="ECO:0000256" key="8">
    <source>
        <dbReference type="ARBA" id="ARBA00023146"/>
    </source>
</evidence>
<keyword evidence="4 10" id="KW-0547">Nucleotide-binding</keyword>
<evidence type="ECO:0000256" key="10">
    <source>
        <dbReference type="HAMAP-Rule" id="MF_02007"/>
    </source>
</evidence>
<dbReference type="GO" id="GO:0005524">
    <property type="term" value="F:ATP binding"/>
    <property type="evidence" value="ECO:0007669"/>
    <property type="project" value="UniProtKB-UniRule"/>
</dbReference>
<evidence type="ECO:0000256" key="9">
    <source>
        <dbReference type="ARBA" id="ARBA00048248"/>
    </source>
</evidence>
<feature type="short sequence motif" description="'KMSKS' region" evidence="10">
    <location>
        <begin position="230"/>
        <end position="234"/>
    </location>
</feature>
<dbReference type="Gene3D" id="3.10.290.10">
    <property type="entry name" value="RNA-binding S4 domain"/>
    <property type="match status" value="1"/>
</dbReference>
<dbReference type="SMART" id="SM00363">
    <property type="entry name" value="S4"/>
    <property type="match status" value="1"/>
</dbReference>
<accession>A0A098B5A0</accession>
<name>A0A098B5A0_DESHA</name>
<comment type="subcellular location">
    <subcellularLocation>
        <location evidence="10">Cytoplasm</location>
    </subcellularLocation>
</comment>
<keyword evidence="7 10" id="KW-0648">Protein biosynthesis</keyword>
<dbReference type="Gene3D" id="1.10.240.10">
    <property type="entry name" value="Tyrosyl-Transfer RNA Synthetase"/>
    <property type="match status" value="1"/>
</dbReference>
<feature type="short sequence motif" description="'HIGH' region" evidence="10">
    <location>
        <begin position="46"/>
        <end position="55"/>
    </location>
</feature>
<dbReference type="RefSeq" id="WP_208926294.1">
    <property type="nucleotide sequence ID" value="NZ_LK996017.1"/>
</dbReference>
<evidence type="ECO:0000256" key="6">
    <source>
        <dbReference type="ARBA" id="ARBA00022884"/>
    </source>
</evidence>
<evidence type="ECO:0000259" key="12">
    <source>
        <dbReference type="SMART" id="SM00363"/>
    </source>
</evidence>
<dbReference type="SUPFAM" id="SSF52374">
    <property type="entry name" value="Nucleotidylyl transferase"/>
    <property type="match status" value="1"/>
</dbReference>
<dbReference type="PANTHER" id="PTHR11766:SF1">
    <property type="entry name" value="TYROSINE--TRNA LIGASE"/>
    <property type="match status" value="1"/>
</dbReference>
<dbReference type="PATRIC" id="fig|49338.4.peg.4445"/>
<dbReference type="HAMAP" id="MF_02007">
    <property type="entry name" value="Tyr_tRNA_synth_type2"/>
    <property type="match status" value="1"/>
</dbReference>
<dbReference type="PRINTS" id="PR01040">
    <property type="entry name" value="TRNASYNTHTYR"/>
</dbReference>
<dbReference type="InterPro" id="IPR002307">
    <property type="entry name" value="Tyr-tRNA-ligase"/>
</dbReference>
<dbReference type="GO" id="GO:0005829">
    <property type="term" value="C:cytosol"/>
    <property type="evidence" value="ECO:0007669"/>
    <property type="project" value="TreeGrafter"/>
</dbReference>
<dbReference type="InterPro" id="IPR002305">
    <property type="entry name" value="aa-tRNA-synth_Ic"/>
</dbReference>
<evidence type="ECO:0000256" key="11">
    <source>
        <dbReference type="PROSITE-ProRule" id="PRU00182"/>
    </source>
</evidence>
<dbReference type="Gene3D" id="3.40.50.620">
    <property type="entry name" value="HUPs"/>
    <property type="match status" value="1"/>
</dbReference>
<evidence type="ECO:0000256" key="7">
    <source>
        <dbReference type="ARBA" id="ARBA00022917"/>
    </source>
</evidence>
<dbReference type="InterPro" id="IPR002942">
    <property type="entry name" value="S4_RNA-bd"/>
</dbReference>
<keyword evidence="2 10" id="KW-0963">Cytoplasm</keyword>
<evidence type="ECO:0000313" key="13">
    <source>
        <dbReference type="EMBL" id="CDX04014.1"/>
    </source>
</evidence>
<dbReference type="Pfam" id="PF22421">
    <property type="entry name" value="SYY_C-terminal"/>
    <property type="match status" value="1"/>
</dbReference>
<comment type="subunit">
    <text evidence="1 10">Homodimer.</text>
</comment>
<feature type="domain" description="RNA-binding S4" evidence="12">
    <location>
        <begin position="342"/>
        <end position="401"/>
    </location>
</feature>
<keyword evidence="5 10" id="KW-0067">ATP-binding</keyword>
<dbReference type="GO" id="GO:0006437">
    <property type="term" value="P:tyrosyl-tRNA aminoacylation"/>
    <property type="evidence" value="ECO:0007669"/>
    <property type="project" value="UniProtKB-UniRule"/>
</dbReference>
<feature type="binding site" evidence="10">
    <location>
        <position position="233"/>
    </location>
    <ligand>
        <name>ATP</name>
        <dbReference type="ChEBI" id="CHEBI:30616"/>
    </ligand>
</feature>
<dbReference type="PROSITE" id="PS00178">
    <property type="entry name" value="AA_TRNA_LIGASE_I"/>
    <property type="match status" value="1"/>
</dbReference>
<dbReference type="InterPro" id="IPR036986">
    <property type="entry name" value="S4_RNA-bd_sf"/>
</dbReference>
<dbReference type="InterPro" id="IPR054608">
    <property type="entry name" value="SYY-like_C"/>
</dbReference>
<reference evidence="13" key="1">
    <citation type="submission" date="2014-07" db="EMBL/GenBank/DDBJ databases">
        <authorList>
            <person name="Hornung V.Bastian."/>
        </authorList>
    </citation>
    <scope>NUCLEOTIDE SEQUENCE</scope>
    <source>
        <strain evidence="13">PCE-S</strain>
    </source>
</reference>
<evidence type="ECO:0000256" key="3">
    <source>
        <dbReference type="ARBA" id="ARBA00022598"/>
    </source>
</evidence>